<dbReference type="GO" id="GO:0004029">
    <property type="term" value="F:aldehyde dehydrogenase (NAD+) activity"/>
    <property type="evidence" value="ECO:0007669"/>
    <property type="project" value="TreeGrafter"/>
</dbReference>
<reference evidence="2 3" key="1">
    <citation type="submission" date="2018-09" db="EMBL/GenBank/DDBJ databases">
        <title>Isolation, diversity and antifungal activity of actinobacteria from wheat.</title>
        <authorList>
            <person name="Han C."/>
        </authorList>
    </citation>
    <scope>NUCLEOTIDE SEQUENCE [LARGE SCALE GENOMIC DNA]</scope>
    <source>
        <strain evidence="2 3">NEAU-YY265</strain>
    </source>
</reference>
<gene>
    <name evidence="2" type="ORF">DY240_06690</name>
</gene>
<evidence type="ECO:0000313" key="2">
    <source>
        <dbReference type="EMBL" id="RIQ30973.1"/>
    </source>
</evidence>
<protein>
    <submittedName>
        <fullName evidence="2">NAD(P)-dependent oxidoreductase</fullName>
    </submittedName>
</protein>
<accession>A0A418KU29</accession>
<dbReference type="Pfam" id="PF01370">
    <property type="entry name" value="Epimerase"/>
    <property type="match status" value="1"/>
</dbReference>
<dbReference type="Proteomes" id="UP000284057">
    <property type="component" value="Unassembled WGS sequence"/>
</dbReference>
<comment type="caution">
    <text evidence="2">The sequence shown here is derived from an EMBL/GenBank/DDBJ whole genome shotgun (WGS) entry which is preliminary data.</text>
</comment>
<dbReference type="InterPro" id="IPR001509">
    <property type="entry name" value="Epimerase_deHydtase"/>
</dbReference>
<dbReference type="SUPFAM" id="SSF51735">
    <property type="entry name" value="NAD(P)-binding Rossmann-fold domains"/>
    <property type="match status" value="1"/>
</dbReference>
<dbReference type="OrthoDB" id="9787292at2"/>
<dbReference type="PANTHER" id="PTHR48079:SF6">
    <property type="entry name" value="NAD(P)-BINDING DOMAIN-CONTAINING PROTEIN-RELATED"/>
    <property type="match status" value="1"/>
</dbReference>
<proteinExistence type="predicted"/>
<dbReference type="EMBL" id="QUAL01000054">
    <property type="protein sequence ID" value="RIQ30973.1"/>
    <property type="molecule type" value="Genomic_DNA"/>
</dbReference>
<dbReference type="RefSeq" id="WP_119659178.1">
    <property type="nucleotide sequence ID" value="NZ_QUAL01000054.1"/>
</dbReference>
<evidence type="ECO:0000313" key="3">
    <source>
        <dbReference type="Proteomes" id="UP000284057"/>
    </source>
</evidence>
<name>A0A418KU29_9ACTN</name>
<dbReference type="Gene3D" id="3.40.50.720">
    <property type="entry name" value="NAD(P)-binding Rossmann-like Domain"/>
    <property type="match status" value="1"/>
</dbReference>
<sequence>MRVFLAGATGALGRSLVPLLVRAGHEVTGTTRSESKVAELRAAGVEGVVMDGLDAGSVMAAVRAARPDVVVHQQTALSAGMGDMRKFDRGFAVTNRLRTEGTDHLMAAALAAGATRFVAQSFTGWPNARSGGPVKTEDDPLEANPPAACRESLRAIQYVERVTTTTPGIDGLALRYGGFYGRGTGLTGDEVPGLLRKRRFPIVGGGTAVWSVIHIDDAARATLAAIEGGAPGVYNIVDDDPAPAAEVITALAAALGAKPPRRIPAWLAKPLIGDFGVTFMTTLRGSSNAKAKRELGWKPDHPSWRQGFYDR</sequence>
<dbReference type="PANTHER" id="PTHR48079">
    <property type="entry name" value="PROTEIN YEEZ"/>
    <property type="match status" value="1"/>
</dbReference>
<evidence type="ECO:0000259" key="1">
    <source>
        <dbReference type="Pfam" id="PF01370"/>
    </source>
</evidence>
<dbReference type="AlphaFoldDB" id="A0A418KU29"/>
<dbReference type="InterPro" id="IPR036291">
    <property type="entry name" value="NAD(P)-bd_dom_sf"/>
</dbReference>
<feature type="domain" description="NAD-dependent epimerase/dehydratase" evidence="1">
    <location>
        <begin position="3"/>
        <end position="236"/>
    </location>
</feature>
<dbReference type="GO" id="GO:0005737">
    <property type="term" value="C:cytoplasm"/>
    <property type="evidence" value="ECO:0007669"/>
    <property type="project" value="TreeGrafter"/>
</dbReference>
<keyword evidence="3" id="KW-1185">Reference proteome</keyword>
<dbReference type="InterPro" id="IPR051783">
    <property type="entry name" value="NAD(P)-dependent_oxidoreduct"/>
</dbReference>
<organism evidence="2 3">
    <name type="scientific">Jiangella rhizosphaerae</name>
    <dbReference type="NCBI Taxonomy" id="2293569"/>
    <lineage>
        <taxon>Bacteria</taxon>
        <taxon>Bacillati</taxon>
        <taxon>Actinomycetota</taxon>
        <taxon>Actinomycetes</taxon>
        <taxon>Jiangellales</taxon>
        <taxon>Jiangellaceae</taxon>
        <taxon>Jiangella</taxon>
    </lineage>
</organism>